<keyword evidence="3" id="KW-1185">Reference proteome</keyword>
<evidence type="ECO:0000313" key="3">
    <source>
        <dbReference type="Proteomes" id="UP000516444"/>
    </source>
</evidence>
<protein>
    <submittedName>
        <fullName evidence="2">Uncharacterized protein</fullName>
    </submittedName>
</protein>
<dbReference type="KEGG" id="sgm:GCM10017557_50540"/>
<evidence type="ECO:0000256" key="1">
    <source>
        <dbReference type="SAM" id="MobiDB-lite"/>
    </source>
</evidence>
<dbReference type="EMBL" id="AP023440">
    <property type="protein sequence ID" value="BCL30195.1"/>
    <property type="molecule type" value="Genomic_DNA"/>
</dbReference>
<evidence type="ECO:0000313" key="2">
    <source>
        <dbReference type="EMBL" id="BCL30195.1"/>
    </source>
</evidence>
<reference evidence="2 3" key="1">
    <citation type="journal article" date="2014" name="Int. J. Syst. Evol. Microbiol.">
        <title>Complete genome sequence of Corynebacterium casei LMG S-19264T (=DSM 44701T), isolated from a smear-ripened cheese.</title>
        <authorList>
            <consortium name="US DOE Joint Genome Institute (JGI-PGF)"/>
            <person name="Walter F."/>
            <person name="Albersmeier A."/>
            <person name="Kalinowski J."/>
            <person name="Ruckert C."/>
        </authorList>
    </citation>
    <scope>NUCLEOTIDE SEQUENCE [LARGE SCALE GENOMIC DNA]</scope>
    <source>
        <strain evidence="2 3">JCM 4677</strain>
    </source>
</reference>
<proteinExistence type="predicted"/>
<accession>A0A7G1PAR5</accession>
<dbReference type="Proteomes" id="UP000516444">
    <property type="component" value="Chromosome"/>
</dbReference>
<sequence>MRWEFLGCGYWCVGVGAGRWGLVAQFPAPLKDCAVPRAPEGPRRSPRPRRTAPFPAPLKGLRHSPRSPKDCAVSRAPKRLRSLVRGDLTVQSVKKVVPLLYICGT</sequence>
<feature type="region of interest" description="Disordered" evidence="1">
    <location>
        <begin position="35"/>
        <end position="74"/>
    </location>
</feature>
<organism evidence="2 3">
    <name type="scientific">Streptomyces aurantiacus</name>
    <dbReference type="NCBI Taxonomy" id="47760"/>
    <lineage>
        <taxon>Bacteria</taxon>
        <taxon>Bacillati</taxon>
        <taxon>Actinomycetota</taxon>
        <taxon>Actinomycetes</taxon>
        <taxon>Kitasatosporales</taxon>
        <taxon>Streptomycetaceae</taxon>
        <taxon>Streptomyces</taxon>
        <taxon>Streptomyces aurantiacus group</taxon>
    </lineage>
</organism>
<name>A0A7G1PAR5_9ACTN</name>
<gene>
    <name evidence="2" type="ORF">GCM10017557_50540</name>
</gene>
<dbReference type="AlphaFoldDB" id="A0A7G1PAR5"/>